<keyword evidence="7 11" id="KW-0464">Manganese</keyword>
<dbReference type="InterPro" id="IPR052915">
    <property type="entry name" value="RtcB-like"/>
</dbReference>
<comment type="caution">
    <text evidence="12">The sequence shown here is derived from an EMBL/GenBank/DDBJ whole genome shotgun (WGS) entry which is preliminary data.</text>
</comment>
<name>A0A017HPA4_9RHOB</name>
<evidence type="ECO:0000256" key="10">
    <source>
        <dbReference type="PIRSR" id="PIRSR601233-2"/>
    </source>
</evidence>
<proteinExistence type="predicted"/>
<evidence type="ECO:0000256" key="1">
    <source>
        <dbReference type="ARBA" id="ARBA00012726"/>
    </source>
</evidence>
<keyword evidence="4 10" id="KW-0547">Nucleotide-binding</keyword>
<evidence type="ECO:0000256" key="5">
    <source>
        <dbReference type="ARBA" id="ARBA00022800"/>
    </source>
</evidence>
<evidence type="ECO:0000313" key="13">
    <source>
        <dbReference type="Proteomes" id="UP000019666"/>
    </source>
</evidence>
<dbReference type="OrthoDB" id="9802323at2"/>
<evidence type="ECO:0000256" key="6">
    <source>
        <dbReference type="ARBA" id="ARBA00023134"/>
    </source>
</evidence>
<dbReference type="GO" id="GO:0003909">
    <property type="term" value="F:DNA ligase activity"/>
    <property type="evidence" value="ECO:0007669"/>
    <property type="project" value="TreeGrafter"/>
</dbReference>
<sequence>MSAPLAIFGRHNENTLAQMETCLATGSAAAGVLCADGHLGYNHPIGGVVGYEEHISISGVGYDIACGNKAVRLDTRFEDIEARADTILRDVARTISFGMGRANKEKVDDPLFESDLWKAAGVTDLRKLARDQLGTVGGGNHYVDLFHDDEGFVWIGVHFGSRGLGHKITTKYLAAAKASGNMLAPPALLPASSAAGQGYMAGVDLGGLYAYAGRDWVVERVRRIIGGAVTDEVHNHHNFCWRERHGGRDLWVVRKGATPAFPGQRGFVGGSMGDDAVILRGVESPGSVRALYSTVHGAGRVMSRSDARGKVDRRTGRVIRPPRVDGDEMRAWLARKGVALVGGDLDEAPQAYRRLPEVLSEHAGTVEIEHVLHPFGVVMAGPGDVDPYKD</sequence>
<dbReference type="InterPro" id="IPR001233">
    <property type="entry name" value="RtcB"/>
</dbReference>
<dbReference type="GO" id="GO:0042245">
    <property type="term" value="P:RNA repair"/>
    <property type="evidence" value="ECO:0007669"/>
    <property type="project" value="UniProtKB-KW"/>
</dbReference>
<dbReference type="HOGENOM" id="CLU_022279_1_0_5"/>
<evidence type="ECO:0000256" key="9">
    <source>
        <dbReference type="PIRSR" id="PIRSR601233-1"/>
    </source>
</evidence>
<keyword evidence="13" id="KW-1185">Reference proteome</keyword>
<keyword evidence="3 11" id="KW-0479">Metal-binding</keyword>
<keyword evidence="6 10" id="KW-0342">GTP-binding</keyword>
<dbReference type="GO" id="GO:0006396">
    <property type="term" value="P:RNA processing"/>
    <property type="evidence" value="ECO:0007669"/>
    <property type="project" value="InterPro"/>
</dbReference>
<dbReference type="PATRIC" id="fig|442562.3.peg.2295"/>
<evidence type="ECO:0000256" key="2">
    <source>
        <dbReference type="ARBA" id="ARBA00022598"/>
    </source>
</evidence>
<accession>A0A017HPA4</accession>
<protein>
    <recommendedName>
        <fullName evidence="1">3'-phosphate/5'-hydroxy nucleic acid ligase</fullName>
        <ecNumber evidence="1">6.5.1.8</ecNumber>
    </recommendedName>
</protein>
<dbReference type="PANTHER" id="PTHR43749:SF2">
    <property type="entry name" value="RNA-SPLICING LIGASE RTCB"/>
    <property type="match status" value="1"/>
</dbReference>
<feature type="binding site" evidence="10">
    <location>
        <begin position="269"/>
        <end position="272"/>
    </location>
    <ligand>
        <name>GMP</name>
        <dbReference type="ChEBI" id="CHEBI:58115"/>
    </ligand>
</feature>
<feature type="binding site" evidence="11">
    <location>
        <position position="237"/>
    </location>
    <ligand>
        <name>Mn(2+)</name>
        <dbReference type="ChEBI" id="CHEBI:29035"/>
        <label>2</label>
    </ligand>
</feature>
<feature type="binding site" evidence="11">
    <location>
        <position position="158"/>
    </location>
    <ligand>
        <name>Mn(2+)</name>
        <dbReference type="ChEBI" id="CHEBI:29035"/>
        <label>2</label>
    </ligand>
</feature>
<dbReference type="GO" id="GO:0005525">
    <property type="term" value="F:GTP binding"/>
    <property type="evidence" value="ECO:0007669"/>
    <property type="project" value="UniProtKB-KW"/>
</dbReference>
<evidence type="ECO:0000313" key="12">
    <source>
        <dbReference type="EMBL" id="EYD76135.1"/>
    </source>
</evidence>
<evidence type="ECO:0000256" key="11">
    <source>
        <dbReference type="PIRSR" id="PIRSR601233-3"/>
    </source>
</evidence>
<keyword evidence="2" id="KW-0436">Ligase</keyword>
<feature type="active site" description="GMP-histidine intermediate" evidence="9">
    <location>
        <position position="296"/>
    </location>
</feature>
<dbReference type="Proteomes" id="UP000019666">
    <property type="component" value="Unassembled WGS sequence"/>
</dbReference>
<organism evidence="12 13">
    <name type="scientific">Rubellimicrobium mesophilum DSM 19309</name>
    <dbReference type="NCBI Taxonomy" id="442562"/>
    <lineage>
        <taxon>Bacteria</taxon>
        <taxon>Pseudomonadati</taxon>
        <taxon>Pseudomonadota</taxon>
        <taxon>Alphaproteobacteria</taxon>
        <taxon>Rhodobacterales</taxon>
        <taxon>Roseobacteraceae</taxon>
        <taxon>Rubellimicrobium</taxon>
    </lineage>
</organism>
<gene>
    <name evidence="12" type="ORF">Rumeso_02324</name>
</gene>
<dbReference type="RefSeq" id="WP_037279029.1">
    <property type="nucleotide sequence ID" value="NZ_KK088559.1"/>
</dbReference>
<evidence type="ECO:0000256" key="3">
    <source>
        <dbReference type="ARBA" id="ARBA00022723"/>
    </source>
</evidence>
<dbReference type="InterPro" id="IPR036025">
    <property type="entry name" value="RtcB-like_sf"/>
</dbReference>
<dbReference type="GO" id="GO:0170057">
    <property type="term" value="F:RNA ligase (GTP) activity"/>
    <property type="evidence" value="ECO:0007669"/>
    <property type="project" value="UniProtKB-EC"/>
</dbReference>
<reference evidence="12 13" key="1">
    <citation type="submission" date="2013-02" db="EMBL/GenBank/DDBJ databases">
        <authorList>
            <person name="Fiebig A."/>
            <person name="Goeker M."/>
            <person name="Klenk H.-P.P."/>
        </authorList>
    </citation>
    <scope>NUCLEOTIDE SEQUENCE [LARGE SCALE GENOMIC DNA]</scope>
    <source>
        <strain evidence="12 13">DSM 19309</strain>
    </source>
</reference>
<feature type="binding site" evidence="10">
    <location>
        <begin position="296"/>
        <end position="299"/>
    </location>
    <ligand>
        <name>GMP</name>
        <dbReference type="ChEBI" id="CHEBI:58115"/>
    </ligand>
</feature>
<dbReference type="EMBL" id="AOSK01000059">
    <property type="protein sequence ID" value="EYD76135.1"/>
    <property type="molecule type" value="Genomic_DNA"/>
</dbReference>
<keyword evidence="5" id="KW-0692">RNA repair</keyword>
<dbReference type="GO" id="GO:0006281">
    <property type="term" value="P:DNA repair"/>
    <property type="evidence" value="ECO:0007669"/>
    <property type="project" value="TreeGrafter"/>
</dbReference>
<dbReference type="SUPFAM" id="SSF103365">
    <property type="entry name" value="Hypothetical protein PH1602"/>
    <property type="match status" value="1"/>
</dbReference>
<evidence type="ECO:0000256" key="7">
    <source>
        <dbReference type="ARBA" id="ARBA00023211"/>
    </source>
</evidence>
<evidence type="ECO:0000256" key="8">
    <source>
        <dbReference type="ARBA" id="ARBA00047746"/>
    </source>
</evidence>
<dbReference type="Pfam" id="PF01139">
    <property type="entry name" value="RtcB"/>
    <property type="match status" value="1"/>
</dbReference>
<feature type="binding site" evidence="10">
    <location>
        <begin position="237"/>
        <end position="238"/>
    </location>
    <ligand>
        <name>GMP</name>
        <dbReference type="ChEBI" id="CHEBI:58115"/>
    </ligand>
</feature>
<feature type="binding site" evidence="11">
    <location>
        <position position="63"/>
    </location>
    <ligand>
        <name>Mn(2+)</name>
        <dbReference type="ChEBI" id="CHEBI:29035"/>
        <label>1</label>
    </ligand>
</feature>
<dbReference type="GO" id="GO:0030145">
    <property type="term" value="F:manganese ion binding"/>
    <property type="evidence" value="ECO:0007669"/>
    <property type="project" value="TreeGrafter"/>
</dbReference>
<dbReference type="AlphaFoldDB" id="A0A017HPA4"/>
<evidence type="ECO:0000256" key="4">
    <source>
        <dbReference type="ARBA" id="ARBA00022741"/>
    </source>
</evidence>
<comment type="catalytic activity">
    <reaction evidence="8">
        <text>a 3'-end 3'-phospho-ribonucleotide-RNA + a 5'-end dephospho-ribonucleoside-RNA + GTP = a ribonucleotidyl-ribonucleotide-RNA + GMP + diphosphate</text>
        <dbReference type="Rhea" id="RHEA:68076"/>
        <dbReference type="Rhea" id="RHEA-COMP:10463"/>
        <dbReference type="Rhea" id="RHEA-COMP:13936"/>
        <dbReference type="Rhea" id="RHEA-COMP:17355"/>
        <dbReference type="ChEBI" id="CHEBI:33019"/>
        <dbReference type="ChEBI" id="CHEBI:37565"/>
        <dbReference type="ChEBI" id="CHEBI:58115"/>
        <dbReference type="ChEBI" id="CHEBI:83062"/>
        <dbReference type="ChEBI" id="CHEBI:138284"/>
        <dbReference type="ChEBI" id="CHEBI:173118"/>
        <dbReference type="EC" id="6.5.1.8"/>
    </reaction>
</comment>
<dbReference type="STRING" id="442562.Rumeso_02324"/>
<comment type="cofactor">
    <cofactor evidence="11">
        <name>Mn(2+)</name>
        <dbReference type="ChEBI" id="CHEBI:29035"/>
    </cofactor>
    <text evidence="11">Binds 2 manganese ions per subunit.</text>
</comment>
<dbReference type="EC" id="6.5.1.8" evidence="1"/>
<dbReference type="Gene3D" id="3.90.1860.10">
    <property type="entry name" value="tRNA-splicing ligase RtcB"/>
    <property type="match status" value="1"/>
</dbReference>
<feature type="binding site" evidence="11">
    <location>
        <position position="141"/>
    </location>
    <ligand>
        <name>Mn(2+)</name>
        <dbReference type="ChEBI" id="CHEBI:29035"/>
        <label>1</label>
    </ligand>
</feature>
<dbReference type="PANTHER" id="PTHR43749">
    <property type="entry name" value="RNA-SPLICING LIGASE RTCB"/>
    <property type="match status" value="1"/>
</dbReference>